<gene>
    <name evidence="2" type="ORF">PCOR1329_LOCUS490</name>
</gene>
<feature type="non-terminal residue" evidence="2">
    <location>
        <position position="1"/>
    </location>
</feature>
<protein>
    <recommendedName>
        <fullName evidence="4">Rho termination factor N-terminal domain-containing protein</fullName>
    </recommendedName>
</protein>
<feature type="region of interest" description="Disordered" evidence="1">
    <location>
        <begin position="125"/>
        <end position="168"/>
    </location>
</feature>
<proteinExistence type="predicted"/>
<keyword evidence="3" id="KW-1185">Reference proteome</keyword>
<reference evidence="2" key="1">
    <citation type="submission" date="2023-10" db="EMBL/GenBank/DDBJ databases">
        <authorList>
            <person name="Chen Y."/>
            <person name="Shah S."/>
            <person name="Dougan E. K."/>
            <person name="Thang M."/>
            <person name="Chan C."/>
        </authorList>
    </citation>
    <scope>NUCLEOTIDE SEQUENCE [LARGE SCALE GENOMIC DNA]</scope>
</reference>
<evidence type="ECO:0000313" key="3">
    <source>
        <dbReference type="Proteomes" id="UP001189429"/>
    </source>
</evidence>
<comment type="caution">
    <text evidence="2">The sequence shown here is derived from an EMBL/GenBank/DDBJ whole genome shotgun (WGS) entry which is preliminary data.</text>
</comment>
<sequence>EYKTKSGVVCNKKLILGGAHLIEAFYIALKQHPNAPQLHASLVEGVPDCTRVDARTPSDGLKYFVDISNELNGFASRTSFLQMYRRVEDIGKGYTNHLKRETQQQQQHQQQRKLAAAAATFEGALAGGEGGEPDAADQKPAGADSSKRKADDAADNAGGEQPASKKLRSQAGYETEYLNWMKKAFPNTFTHMTVFKAARAFKAKMVELKQWEPFADYMEAHVKFTETFDQGNVIHCQAAVLNAFAAEAERPDIMTEFLVPALRLCAPTNDGVPQVCFSVRNTAVKLFSGFVDVRMSKCAEAVAKAKASGKTKKGAAKAKAMGKVGDKAVAAMPLPPAASKTTFWGDALNVIAMVTKDAKSVLAEVVEDAKCYVIMQIVQHECTLPIRNEGDVQVKGWTKFRKALARFVIAQHEYNDGVNLHFEKFKDTGSAGEQGIDDASSTIAVMGPVPEAFHEGMVVTLRDYLEKDPVDISTWDEAGDLSKVLGKDSSIAVARVVSASKGAWASKSHIWSPAMAEALEPAADVDACVSEVLNQVWLAVEGLQPSAVCKVLSKFVELPKADNFEDLSALADVHPVFCQPLKYFKSCADAVVYLNFRSRFVMSLIDESCSAMQDMIQKKQGKPSALENTVAYLKKGLSFVRANTEKVAVSDFRLADDSSWKSLWARLMKKANEEAPKEEFAAQREKPSQHCGVDLESMTAKDLKGLASHFSIAFESSIKKAELVKLISDKKATIAAADESLQQSGPNVDDWWERLAGEFTSGVDVIERALAEEDEKLTIGEYYFPSAAPSASGLKALGTVAFAMNATLSMIDDIKAHRETNVEWMSFKADANNNGQVARPVKFLGPSKAELEADPTILAKLPSCRLLMRGRVTAIPAGTSAGLSKFYVGKALGGYNLVVTPLSPNQDIGWSMKVVTGEDCLPTMVVDDESSYDIVTKGPDGTDCAIKVITLMPNPEWIASLANRVRNDESADSARD</sequence>
<evidence type="ECO:0000313" key="2">
    <source>
        <dbReference type="EMBL" id="CAK0788655.1"/>
    </source>
</evidence>
<feature type="non-terminal residue" evidence="2">
    <location>
        <position position="976"/>
    </location>
</feature>
<evidence type="ECO:0008006" key="4">
    <source>
        <dbReference type="Google" id="ProtNLM"/>
    </source>
</evidence>
<organism evidence="2 3">
    <name type="scientific">Prorocentrum cordatum</name>
    <dbReference type="NCBI Taxonomy" id="2364126"/>
    <lineage>
        <taxon>Eukaryota</taxon>
        <taxon>Sar</taxon>
        <taxon>Alveolata</taxon>
        <taxon>Dinophyceae</taxon>
        <taxon>Prorocentrales</taxon>
        <taxon>Prorocentraceae</taxon>
        <taxon>Prorocentrum</taxon>
    </lineage>
</organism>
<dbReference type="EMBL" id="CAUYUJ010000103">
    <property type="protein sequence ID" value="CAK0788655.1"/>
    <property type="molecule type" value="Genomic_DNA"/>
</dbReference>
<accession>A0ABN9P7G8</accession>
<evidence type="ECO:0000256" key="1">
    <source>
        <dbReference type="SAM" id="MobiDB-lite"/>
    </source>
</evidence>
<dbReference type="Proteomes" id="UP001189429">
    <property type="component" value="Unassembled WGS sequence"/>
</dbReference>
<name>A0ABN9P7G8_9DINO</name>